<dbReference type="UniPathway" id="UPA00124"/>
<feature type="active site" description="Proton donor" evidence="5">
    <location>
        <position position="132"/>
    </location>
</feature>
<dbReference type="InterPro" id="IPR011051">
    <property type="entry name" value="RmlC_Cupin_sf"/>
</dbReference>
<evidence type="ECO:0000256" key="1">
    <source>
        <dbReference type="ARBA" id="ARBA00001298"/>
    </source>
</evidence>
<evidence type="ECO:0000256" key="4">
    <source>
        <dbReference type="ARBA" id="ARBA00019595"/>
    </source>
</evidence>
<comment type="pathway">
    <text evidence="7">Carbohydrate biosynthesis; dTDP-L-rhamnose biosynthesis.</text>
</comment>
<dbReference type="PANTHER" id="PTHR21047">
    <property type="entry name" value="DTDP-6-DEOXY-D-GLUCOSE-3,5 EPIMERASE"/>
    <property type="match status" value="1"/>
</dbReference>
<dbReference type="KEGG" id="mpt:Mpe_A0625"/>
<dbReference type="GO" id="GO:0008830">
    <property type="term" value="F:dTDP-4-dehydrorhamnose 3,5-epimerase activity"/>
    <property type="evidence" value="ECO:0007669"/>
    <property type="project" value="UniProtKB-UniRule"/>
</dbReference>
<gene>
    <name evidence="8" type="ordered locus">Mpe_A0625</name>
</gene>
<dbReference type="NCBIfam" id="TIGR01221">
    <property type="entry name" value="rmlC"/>
    <property type="match status" value="1"/>
</dbReference>
<evidence type="ECO:0000313" key="8">
    <source>
        <dbReference type="EMBL" id="ABM93587.1"/>
    </source>
</evidence>
<dbReference type="Proteomes" id="UP000000366">
    <property type="component" value="Chromosome"/>
</dbReference>
<feature type="site" description="Participates in a stacking interaction with the thymidine ring of dTDP-4-oxo-6-deoxyglucose" evidence="6">
    <location>
        <position position="138"/>
    </location>
</feature>
<dbReference type="HOGENOM" id="CLU_090940_1_1_4"/>
<accession>A2SDE8</accession>
<evidence type="ECO:0000256" key="5">
    <source>
        <dbReference type="PIRSR" id="PIRSR600888-1"/>
    </source>
</evidence>
<comment type="function">
    <text evidence="2 7">Catalyzes the epimerization of the C3' and C5'positions of dTDP-6-deoxy-D-xylo-4-hexulose, forming dTDP-6-deoxy-L-lyxo-4-hexulose.</text>
</comment>
<dbReference type="SUPFAM" id="SSF51182">
    <property type="entry name" value="RmlC-like cupins"/>
    <property type="match status" value="1"/>
</dbReference>
<dbReference type="PANTHER" id="PTHR21047:SF2">
    <property type="entry name" value="THYMIDINE DIPHOSPHO-4-KETO-RHAMNOSE 3,5-EPIMERASE"/>
    <property type="match status" value="1"/>
</dbReference>
<comment type="subunit">
    <text evidence="7">Homodimer.</text>
</comment>
<evidence type="ECO:0000256" key="6">
    <source>
        <dbReference type="PIRSR" id="PIRSR600888-3"/>
    </source>
</evidence>
<dbReference type="InterPro" id="IPR000888">
    <property type="entry name" value="RmlC-like"/>
</dbReference>
<dbReference type="AlphaFoldDB" id="A2SDE8"/>
<dbReference type="GO" id="GO:0019305">
    <property type="term" value="P:dTDP-rhamnose biosynthetic process"/>
    <property type="evidence" value="ECO:0007669"/>
    <property type="project" value="UniProtKB-UniRule"/>
</dbReference>
<dbReference type="EC" id="5.1.3.13" evidence="3 7"/>
<dbReference type="RefSeq" id="WP_011828225.1">
    <property type="nucleotide sequence ID" value="NC_008825.1"/>
</dbReference>
<dbReference type="GO" id="GO:0005829">
    <property type="term" value="C:cytosol"/>
    <property type="evidence" value="ECO:0007669"/>
    <property type="project" value="TreeGrafter"/>
</dbReference>
<evidence type="ECO:0000256" key="3">
    <source>
        <dbReference type="ARBA" id="ARBA00012098"/>
    </source>
</evidence>
<keyword evidence="7 8" id="KW-0413">Isomerase</keyword>
<dbReference type="STRING" id="420662.Mpe_A0625"/>
<comment type="similarity">
    <text evidence="7">Belongs to the dTDP-4-dehydrorhamnose 3,5-epimerase family.</text>
</comment>
<dbReference type="EMBL" id="CP000555">
    <property type="protein sequence ID" value="ABM93587.1"/>
    <property type="molecule type" value="Genomic_DNA"/>
</dbReference>
<evidence type="ECO:0000256" key="2">
    <source>
        <dbReference type="ARBA" id="ARBA00001997"/>
    </source>
</evidence>
<organism evidence="8 9">
    <name type="scientific">Methylibium petroleiphilum (strain ATCC BAA-1232 / LMG 22953 / PM1)</name>
    <dbReference type="NCBI Taxonomy" id="420662"/>
    <lineage>
        <taxon>Bacteria</taxon>
        <taxon>Pseudomonadati</taxon>
        <taxon>Pseudomonadota</taxon>
        <taxon>Betaproteobacteria</taxon>
        <taxon>Burkholderiales</taxon>
        <taxon>Sphaerotilaceae</taxon>
        <taxon>Methylibium</taxon>
    </lineage>
</organism>
<dbReference type="Pfam" id="PF00908">
    <property type="entry name" value="dTDP_sugar_isom"/>
    <property type="match status" value="1"/>
</dbReference>
<dbReference type="InterPro" id="IPR014710">
    <property type="entry name" value="RmlC-like_jellyroll"/>
</dbReference>
<dbReference type="CDD" id="cd00438">
    <property type="entry name" value="cupin_RmlC"/>
    <property type="match status" value="1"/>
</dbReference>
<feature type="active site" description="Proton acceptor" evidence="5">
    <location>
        <position position="62"/>
    </location>
</feature>
<evidence type="ECO:0000256" key="7">
    <source>
        <dbReference type="RuleBase" id="RU364069"/>
    </source>
</evidence>
<keyword evidence="9" id="KW-1185">Reference proteome</keyword>
<sequence length="184" mass="20577">MKVSPTALPEVLLFEPDMFRDARGFVVESFNQRAFEAAVGHAANFVLDVHSRSQRGVLRGLHYQRPPHTQAKLVRVSVGSVYDVAVDLRRSSRCFGQWTGIELSAERAQQLWIPQGFAHGFLVLSESAEVQYKATNYYESHAEGAIRWDDPLIDIKWPALDIQPLLSLKDAAAPTLAQASVLFE</sequence>
<dbReference type="GO" id="GO:0000271">
    <property type="term" value="P:polysaccharide biosynthetic process"/>
    <property type="evidence" value="ECO:0007669"/>
    <property type="project" value="TreeGrafter"/>
</dbReference>
<protein>
    <recommendedName>
        <fullName evidence="4 7">dTDP-4-dehydrorhamnose 3,5-epimerase</fullName>
        <ecNumber evidence="3 7">5.1.3.13</ecNumber>
    </recommendedName>
    <alternativeName>
        <fullName evidence="7">Thymidine diphospho-4-keto-rhamnose 3,5-epimerase</fullName>
    </alternativeName>
</protein>
<name>A2SDE8_METPP</name>
<reference evidence="8 9" key="1">
    <citation type="journal article" date="2007" name="J. Bacteriol.">
        <title>Whole-genome analysis of the methyl tert-butyl ether-degrading beta-proteobacterium Methylibium petroleiphilum PM1.</title>
        <authorList>
            <person name="Kane S.R."/>
            <person name="Chakicherla A.Y."/>
            <person name="Chain P.S.G."/>
            <person name="Schmidt R."/>
            <person name="Shin M.W."/>
            <person name="Legler T.C."/>
            <person name="Scow K.M."/>
            <person name="Larimer F.W."/>
            <person name="Lucas S.M."/>
            <person name="Richardson P.M."/>
            <person name="Hristova K.R."/>
        </authorList>
    </citation>
    <scope>NUCLEOTIDE SEQUENCE [LARGE SCALE GENOMIC DNA]</scope>
    <source>
        <strain evidence="9">ATCC BAA-1232 / LMG 22953 / PM1</strain>
    </source>
</reference>
<dbReference type="eggNOG" id="COG1898">
    <property type="taxonomic scope" value="Bacteria"/>
</dbReference>
<dbReference type="Gene3D" id="2.60.120.10">
    <property type="entry name" value="Jelly Rolls"/>
    <property type="match status" value="1"/>
</dbReference>
<proteinExistence type="inferred from homology"/>
<evidence type="ECO:0000313" key="9">
    <source>
        <dbReference type="Proteomes" id="UP000000366"/>
    </source>
</evidence>
<comment type="catalytic activity">
    <reaction evidence="1 7">
        <text>dTDP-4-dehydro-6-deoxy-alpha-D-glucose = dTDP-4-dehydro-beta-L-rhamnose</text>
        <dbReference type="Rhea" id="RHEA:16969"/>
        <dbReference type="ChEBI" id="CHEBI:57649"/>
        <dbReference type="ChEBI" id="CHEBI:62830"/>
        <dbReference type="EC" id="5.1.3.13"/>
    </reaction>
</comment>